<evidence type="ECO:0000313" key="15">
    <source>
        <dbReference type="Proteomes" id="UP000494256"/>
    </source>
</evidence>
<dbReference type="InterPro" id="IPR038765">
    <property type="entry name" value="Papain-like_cys_pep_sf"/>
</dbReference>
<comment type="subcellular location">
    <subcellularLocation>
        <location evidence="3">Cytoplasm</location>
    </subcellularLocation>
</comment>
<dbReference type="Pfam" id="PF01841">
    <property type="entry name" value="Transglut_core"/>
    <property type="match status" value="1"/>
</dbReference>
<organism evidence="14 15">
    <name type="scientific">Arctia plantaginis</name>
    <name type="common">Wood tiger moth</name>
    <name type="synonym">Phalaena plantaginis</name>
    <dbReference type="NCBI Taxonomy" id="874455"/>
    <lineage>
        <taxon>Eukaryota</taxon>
        <taxon>Metazoa</taxon>
        <taxon>Ecdysozoa</taxon>
        <taxon>Arthropoda</taxon>
        <taxon>Hexapoda</taxon>
        <taxon>Insecta</taxon>
        <taxon>Pterygota</taxon>
        <taxon>Neoptera</taxon>
        <taxon>Endopterygota</taxon>
        <taxon>Lepidoptera</taxon>
        <taxon>Glossata</taxon>
        <taxon>Ditrysia</taxon>
        <taxon>Noctuoidea</taxon>
        <taxon>Erebidae</taxon>
        <taxon>Arctiinae</taxon>
        <taxon>Arctia</taxon>
    </lineage>
</organism>
<protein>
    <recommendedName>
        <fullName evidence="6">Peptide-N(4)-(N-acetyl-beta-glucosaminyl)asparagine amidase</fullName>
        <ecNumber evidence="5">3.5.1.52</ecNumber>
    </recommendedName>
    <alternativeName>
        <fullName evidence="11">Peptide:N-glycanase</fullName>
    </alternativeName>
</protein>
<dbReference type="PANTHER" id="PTHR12143">
    <property type="entry name" value="PEPTIDE N-GLYCANASE PNGASE -RELATED"/>
    <property type="match status" value="1"/>
</dbReference>
<evidence type="ECO:0000256" key="2">
    <source>
        <dbReference type="ARBA" id="ARBA00001947"/>
    </source>
</evidence>
<evidence type="ECO:0000256" key="6">
    <source>
        <dbReference type="ARBA" id="ARBA00018546"/>
    </source>
</evidence>
<keyword evidence="9" id="KW-0378">Hydrolase</keyword>
<evidence type="ECO:0000259" key="13">
    <source>
        <dbReference type="PROSITE" id="PS51398"/>
    </source>
</evidence>
<dbReference type="OrthoDB" id="6905030at2759"/>
<keyword evidence="8" id="KW-0479">Metal-binding</keyword>
<dbReference type="GO" id="GO:0006516">
    <property type="term" value="P:glycoprotein catabolic process"/>
    <property type="evidence" value="ECO:0007669"/>
    <property type="project" value="InterPro"/>
</dbReference>
<dbReference type="InterPro" id="IPR036339">
    <property type="entry name" value="PUB-like_dom_sf"/>
</dbReference>
<feature type="domain" description="PAW" evidence="13">
    <location>
        <begin position="421"/>
        <end position="611"/>
    </location>
</feature>
<dbReference type="PANTHER" id="PTHR12143:SF19">
    <property type="entry name" value="PEPTIDE-N(4)-(N-ACETYL-BETA-GLUCOSAMINYL)ASPARAGINE AMIDASE"/>
    <property type="match status" value="1"/>
</dbReference>
<accession>A0A8S0Z9M3</accession>
<dbReference type="Proteomes" id="UP000494256">
    <property type="component" value="Unassembled WGS sequence"/>
</dbReference>
<dbReference type="InterPro" id="IPR006588">
    <property type="entry name" value="Peptide_N_glycanase_PAW_dom"/>
</dbReference>
<keyword evidence="7" id="KW-0963">Cytoplasm</keyword>
<evidence type="ECO:0000313" key="14">
    <source>
        <dbReference type="EMBL" id="CAB3229094.1"/>
    </source>
</evidence>
<dbReference type="AlphaFoldDB" id="A0A8S0Z9M3"/>
<evidence type="ECO:0000256" key="3">
    <source>
        <dbReference type="ARBA" id="ARBA00004496"/>
    </source>
</evidence>
<dbReference type="Pfam" id="PF04721">
    <property type="entry name" value="PAW"/>
    <property type="match status" value="1"/>
</dbReference>
<dbReference type="InterPro" id="IPR008979">
    <property type="entry name" value="Galactose-bd-like_sf"/>
</dbReference>
<evidence type="ECO:0000256" key="1">
    <source>
        <dbReference type="ARBA" id="ARBA00001650"/>
    </source>
</evidence>
<dbReference type="PROSITE" id="PS51398">
    <property type="entry name" value="PAW"/>
    <property type="match status" value="1"/>
</dbReference>
<dbReference type="InterPro" id="IPR038680">
    <property type="entry name" value="PAW_sf"/>
</dbReference>
<evidence type="ECO:0000256" key="5">
    <source>
        <dbReference type="ARBA" id="ARBA00012158"/>
    </source>
</evidence>
<comment type="caution">
    <text evidence="14">The sequence shown here is derived from an EMBL/GenBank/DDBJ whole genome shotgun (WGS) entry which is preliminary data.</text>
</comment>
<dbReference type="Gene3D" id="3.10.620.30">
    <property type="match status" value="1"/>
</dbReference>
<evidence type="ECO:0000256" key="12">
    <source>
        <dbReference type="PROSITE-ProRule" id="PRU00731"/>
    </source>
</evidence>
<keyword evidence="10" id="KW-0862">Zinc</keyword>
<evidence type="ECO:0000256" key="10">
    <source>
        <dbReference type="ARBA" id="ARBA00022833"/>
    </source>
</evidence>
<dbReference type="SUPFAM" id="SSF54001">
    <property type="entry name" value="Cysteine proteinases"/>
    <property type="match status" value="1"/>
</dbReference>
<dbReference type="EC" id="3.5.1.52" evidence="5"/>
<comment type="similarity">
    <text evidence="4 12">Belongs to the transglutaminase-like superfamily. PNGase family.</text>
</comment>
<sequence length="611" mass="70237">MEDMARLAVVEQSIGDVDKFNKILYQLLRHMTHILNNPHDYDMRTLKTDILEDVLQHEAFSDYLKYVGYRPEGCNLVYDKELPLSKLRMAQAAIERKINFCYGVQPSRLILKPSARQGKKVVLQPTNILTTKNPFLQSIQNLFNRVLEYEDEDLQVLAREQIPIVTLQLMALDRVREQQKRIKSGETKELDLPFDVALLMELLSWFKYKFFSWVDQPPCDICGGPTVLRNTVTATSEQETCRMEMYSCGPCGPRGGSRFPRYNRSRTLLRTRRGRCGEWANCFALLCRALGYDTRYVYDTTDHVWCEVFDNDSKTWLHADPCEAKLNTPLMYEHGWDKKLSYVIAVSRDDIQDVTWRYTLNHKQTLLRRNSCSEQELLDSLSSLREHRQRHLSEARRKYLAKRTLHELVLLMQEKKPTDYESHGRISGSIQWRSERGEVGKGHTFVFTRPGNCAVGYNSGADKYSVSEEGLEDISINGWAAGVYQAENIFRKVEYDWKQAYLAREEGQSSGSVAWRFMAKGGLHLTDITMRISTAIYENGSIQWTIQYDSNEPEPLTFDENGRVSLSACACAVVRARLGGGRGAVAWQHAQLCRASLDQPRAALQLRATCV</sequence>
<evidence type="ECO:0000256" key="11">
    <source>
        <dbReference type="ARBA" id="ARBA00032901"/>
    </source>
</evidence>
<dbReference type="GO" id="GO:0005829">
    <property type="term" value="C:cytosol"/>
    <property type="evidence" value="ECO:0007669"/>
    <property type="project" value="TreeGrafter"/>
</dbReference>
<dbReference type="SMART" id="SM00460">
    <property type="entry name" value="TGc"/>
    <property type="match status" value="1"/>
</dbReference>
<dbReference type="InterPro" id="IPR002931">
    <property type="entry name" value="Transglutaminase-like"/>
</dbReference>
<proteinExistence type="inferred from homology"/>
<name>A0A8S0Z9M3_ARCPL</name>
<reference evidence="14 15" key="1">
    <citation type="submission" date="2020-04" db="EMBL/GenBank/DDBJ databases">
        <authorList>
            <person name="Wallbank WR R."/>
            <person name="Pardo Diaz C."/>
            <person name="Kozak K."/>
            <person name="Martin S."/>
            <person name="Jiggins C."/>
            <person name="Moest M."/>
            <person name="Warren A I."/>
            <person name="Byers J.R.P. K."/>
            <person name="Montejo-Kovacevich G."/>
            <person name="Yen C E."/>
        </authorList>
    </citation>
    <scope>NUCLEOTIDE SEQUENCE [LARGE SCALE GENOMIC DNA]</scope>
</reference>
<dbReference type="EMBL" id="CADEBD010000284">
    <property type="protein sequence ID" value="CAB3229094.1"/>
    <property type="molecule type" value="Genomic_DNA"/>
</dbReference>
<evidence type="ECO:0000256" key="4">
    <source>
        <dbReference type="ARBA" id="ARBA00009390"/>
    </source>
</evidence>
<dbReference type="SUPFAM" id="SSF143503">
    <property type="entry name" value="PUG domain-like"/>
    <property type="match status" value="1"/>
</dbReference>
<dbReference type="GO" id="GO:0000224">
    <property type="term" value="F:peptide-N4-(N-acetyl-beta-glucosaminyl)asparagine amidase activity"/>
    <property type="evidence" value="ECO:0007669"/>
    <property type="project" value="UniProtKB-EC"/>
</dbReference>
<gene>
    <name evidence="14" type="ORF">APLA_LOCUS3865</name>
</gene>
<comment type="catalytic activity">
    <reaction evidence="1">
        <text>Hydrolysis of an N(4)-(acetyl-beta-D-glucosaminyl)asparagine residue in which the glucosamine residue may be further glycosylated, to yield a (substituted) N-acetyl-beta-D-glucosaminylamine and a peptide containing an aspartate residue.</text>
        <dbReference type="EC" id="3.5.1.52"/>
    </reaction>
</comment>
<comment type="cofactor">
    <cofactor evidence="2">
        <name>Zn(2+)</name>
        <dbReference type="ChEBI" id="CHEBI:29105"/>
    </cofactor>
</comment>
<dbReference type="Gene3D" id="2.60.120.1020">
    <property type="entry name" value="Peptide N glycanase, PAW domain"/>
    <property type="match status" value="1"/>
</dbReference>
<dbReference type="GO" id="GO:0005634">
    <property type="term" value="C:nucleus"/>
    <property type="evidence" value="ECO:0007669"/>
    <property type="project" value="TreeGrafter"/>
</dbReference>
<dbReference type="SUPFAM" id="SSF49785">
    <property type="entry name" value="Galactose-binding domain-like"/>
    <property type="match status" value="1"/>
</dbReference>
<dbReference type="InterPro" id="IPR050883">
    <property type="entry name" value="PNGase"/>
</dbReference>
<evidence type="ECO:0000256" key="7">
    <source>
        <dbReference type="ARBA" id="ARBA00022490"/>
    </source>
</evidence>
<dbReference type="Gene3D" id="2.20.25.10">
    <property type="match status" value="1"/>
</dbReference>
<dbReference type="GO" id="GO:0046872">
    <property type="term" value="F:metal ion binding"/>
    <property type="evidence" value="ECO:0007669"/>
    <property type="project" value="UniProtKB-KW"/>
</dbReference>
<evidence type="ECO:0000256" key="8">
    <source>
        <dbReference type="ARBA" id="ARBA00022723"/>
    </source>
</evidence>
<evidence type="ECO:0000256" key="9">
    <source>
        <dbReference type="ARBA" id="ARBA00022801"/>
    </source>
</evidence>